<comment type="caution">
    <text evidence="2">The sequence shown here is derived from an EMBL/GenBank/DDBJ whole genome shotgun (WGS) entry which is preliminary data.</text>
</comment>
<evidence type="ECO:0000256" key="1">
    <source>
        <dbReference type="SAM" id="MobiDB-lite"/>
    </source>
</evidence>
<dbReference type="Proteomes" id="UP000648187">
    <property type="component" value="Unassembled WGS sequence"/>
</dbReference>
<gene>
    <name evidence="2" type="ORF">HW555_013870</name>
</gene>
<dbReference type="AlphaFoldDB" id="A0A835KWJ9"/>
<feature type="compositionally biased region" description="Low complexity" evidence="1">
    <location>
        <begin position="83"/>
        <end position="102"/>
    </location>
</feature>
<feature type="region of interest" description="Disordered" evidence="1">
    <location>
        <begin position="83"/>
        <end position="108"/>
    </location>
</feature>
<sequence>VALVLALIGMVVANPVPPLGLGLASPVLLPSYSVSSSLINHGVTIPVVSAPVVRHVVSAPLSPLPSSALLSSLLPSVWAGAASAGARPSAGGPATAGALAGAKDGIKQ</sequence>
<keyword evidence="3" id="KW-1185">Reference proteome</keyword>
<accession>A0A835KWJ9</accession>
<organism evidence="2 3">
    <name type="scientific">Spodoptera exigua</name>
    <name type="common">Beet armyworm</name>
    <name type="synonym">Noctua fulgens</name>
    <dbReference type="NCBI Taxonomy" id="7107"/>
    <lineage>
        <taxon>Eukaryota</taxon>
        <taxon>Metazoa</taxon>
        <taxon>Ecdysozoa</taxon>
        <taxon>Arthropoda</taxon>
        <taxon>Hexapoda</taxon>
        <taxon>Insecta</taxon>
        <taxon>Pterygota</taxon>
        <taxon>Neoptera</taxon>
        <taxon>Endopterygota</taxon>
        <taxon>Lepidoptera</taxon>
        <taxon>Glossata</taxon>
        <taxon>Ditrysia</taxon>
        <taxon>Noctuoidea</taxon>
        <taxon>Noctuidae</taxon>
        <taxon>Amphipyrinae</taxon>
        <taxon>Spodoptera</taxon>
    </lineage>
</organism>
<evidence type="ECO:0000313" key="3">
    <source>
        <dbReference type="Proteomes" id="UP000648187"/>
    </source>
</evidence>
<dbReference type="EMBL" id="JACKWZ010000752">
    <property type="protein sequence ID" value="KAF9405367.1"/>
    <property type="molecule type" value="Genomic_DNA"/>
</dbReference>
<name>A0A835KWJ9_SPOEX</name>
<protein>
    <submittedName>
        <fullName evidence="2">Uncharacterized protein</fullName>
    </submittedName>
</protein>
<reference evidence="2" key="1">
    <citation type="submission" date="2020-08" db="EMBL/GenBank/DDBJ databases">
        <title>Spodoptera exigua strain:BAW_Kor-Di-RS1 Genome sequencing and assembly.</title>
        <authorList>
            <person name="Kim J."/>
            <person name="Nam H.Y."/>
            <person name="Kwon M."/>
            <person name="Choi J.H."/>
            <person name="Cho S.R."/>
            <person name="Kim G.-H."/>
        </authorList>
    </citation>
    <scope>NUCLEOTIDE SEQUENCE</scope>
    <source>
        <strain evidence="2">BAW_Kor-Di-RS1</strain>
        <tissue evidence="2">Whole-body</tissue>
    </source>
</reference>
<feature type="non-terminal residue" evidence="2">
    <location>
        <position position="1"/>
    </location>
</feature>
<proteinExistence type="predicted"/>
<evidence type="ECO:0000313" key="2">
    <source>
        <dbReference type="EMBL" id="KAF9405367.1"/>
    </source>
</evidence>